<reference evidence="1 2" key="1">
    <citation type="journal article" date="2012" name="Nat. Biotechnol.">
        <title>Draft genome sequence of pigeonpea (Cajanus cajan), an orphan legume crop of resource-poor farmers.</title>
        <authorList>
            <person name="Varshney R.K."/>
            <person name="Chen W."/>
            <person name="Li Y."/>
            <person name="Bharti A.K."/>
            <person name="Saxena R.K."/>
            <person name="Schlueter J.A."/>
            <person name="Donoghue M.T."/>
            <person name="Azam S."/>
            <person name="Fan G."/>
            <person name="Whaley A.M."/>
            <person name="Farmer A.D."/>
            <person name="Sheridan J."/>
            <person name="Iwata A."/>
            <person name="Tuteja R."/>
            <person name="Penmetsa R.V."/>
            <person name="Wu W."/>
            <person name="Upadhyaya H.D."/>
            <person name="Yang S.P."/>
            <person name="Shah T."/>
            <person name="Saxena K.B."/>
            <person name="Michael T."/>
            <person name="McCombie W.R."/>
            <person name="Yang B."/>
            <person name="Zhang G."/>
            <person name="Yang H."/>
            <person name="Wang J."/>
            <person name="Spillane C."/>
            <person name="Cook D.R."/>
            <person name="May G.D."/>
            <person name="Xu X."/>
            <person name="Jackson S.A."/>
        </authorList>
    </citation>
    <scope>NUCLEOTIDE SEQUENCE [LARGE SCALE GENOMIC DNA]</scope>
    <source>
        <strain evidence="2">cv. Asha</strain>
    </source>
</reference>
<keyword evidence="2" id="KW-1185">Reference proteome</keyword>
<name>A0A151TD93_CAJCA</name>
<gene>
    <name evidence="1" type="ORF">KK1_019622</name>
</gene>
<dbReference type="PANTHER" id="PTHR11439:SF498">
    <property type="entry name" value="DNAK FAMILY PROTEIN"/>
    <property type="match status" value="1"/>
</dbReference>
<accession>A0A151TD93</accession>
<sequence>MSKPRYSHLNAAFRILKYLKGCPGLGLFYPSANPHRIQAFSDSDWATCCITRKSTTGYCVFYGNCLISWKSKKQSTVSRSSTEAEYRALASVACELQWLKYVADDLCLQIPLPFPTFCDNQSAIQLAKNPSFHERTKHIEVDCHLIRAKILDGLIVLSHVPSKHQLADMFTKSLYPGPFNVNLSKMGLLNIHHPS</sequence>
<protein>
    <submittedName>
        <fullName evidence="1">Copia protein</fullName>
    </submittedName>
</protein>
<dbReference type="AlphaFoldDB" id="A0A151TD93"/>
<dbReference type="InterPro" id="IPR043502">
    <property type="entry name" value="DNA/RNA_pol_sf"/>
</dbReference>
<dbReference type="PANTHER" id="PTHR11439">
    <property type="entry name" value="GAG-POL-RELATED RETROTRANSPOSON"/>
    <property type="match status" value="1"/>
</dbReference>
<evidence type="ECO:0000313" key="2">
    <source>
        <dbReference type="Proteomes" id="UP000075243"/>
    </source>
</evidence>
<evidence type="ECO:0000313" key="1">
    <source>
        <dbReference type="EMBL" id="KYP65008.1"/>
    </source>
</evidence>
<dbReference type="SUPFAM" id="SSF56672">
    <property type="entry name" value="DNA/RNA polymerases"/>
    <property type="match status" value="1"/>
</dbReference>
<dbReference type="EMBL" id="CM003609">
    <property type="protein sequence ID" value="KYP65008.1"/>
    <property type="molecule type" value="Genomic_DNA"/>
</dbReference>
<proteinExistence type="predicted"/>
<dbReference type="Gramene" id="C.cajan_19069.t">
    <property type="protein sequence ID" value="C.cajan_19069.t.cds1"/>
    <property type="gene ID" value="C.cajan_19069"/>
</dbReference>
<dbReference type="CDD" id="cd09272">
    <property type="entry name" value="RNase_HI_RT_Ty1"/>
    <property type="match status" value="1"/>
</dbReference>
<dbReference type="Proteomes" id="UP000075243">
    <property type="component" value="Chromosome 7"/>
</dbReference>
<organism evidence="1 2">
    <name type="scientific">Cajanus cajan</name>
    <name type="common">Pigeon pea</name>
    <name type="synonym">Cajanus indicus</name>
    <dbReference type="NCBI Taxonomy" id="3821"/>
    <lineage>
        <taxon>Eukaryota</taxon>
        <taxon>Viridiplantae</taxon>
        <taxon>Streptophyta</taxon>
        <taxon>Embryophyta</taxon>
        <taxon>Tracheophyta</taxon>
        <taxon>Spermatophyta</taxon>
        <taxon>Magnoliopsida</taxon>
        <taxon>eudicotyledons</taxon>
        <taxon>Gunneridae</taxon>
        <taxon>Pentapetalae</taxon>
        <taxon>rosids</taxon>
        <taxon>fabids</taxon>
        <taxon>Fabales</taxon>
        <taxon>Fabaceae</taxon>
        <taxon>Papilionoideae</taxon>
        <taxon>50 kb inversion clade</taxon>
        <taxon>NPAAA clade</taxon>
        <taxon>indigoferoid/millettioid clade</taxon>
        <taxon>Phaseoleae</taxon>
        <taxon>Cajanus</taxon>
    </lineage>
</organism>